<feature type="non-terminal residue" evidence="1">
    <location>
        <position position="1"/>
    </location>
</feature>
<protein>
    <submittedName>
        <fullName evidence="1">Uncharacterized protein</fullName>
    </submittedName>
</protein>
<evidence type="ECO:0000313" key="1">
    <source>
        <dbReference type="EMBL" id="KAK4107116.1"/>
    </source>
</evidence>
<reference evidence="1" key="1">
    <citation type="journal article" date="2023" name="Mol. Phylogenet. Evol.">
        <title>Genome-scale phylogeny and comparative genomics of the fungal order Sordariales.</title>
        <authorList>
            <person name="Hensen N."/>
            <person name="Bonometti L."/>
            <person name="Westerberg I."/>
            <person name="Brannstrom I.O."/>
            <person name="Guillou S."/>
            <person name="Cros-Aarteil S."/>
            <person name="Calhoun S."/>
            <person name="Haridas S."/>
            <person name="Kuo A."/>
            <person name="Mondo S."/>
            <person name="Pangilinan J."/>
            <person name="Riley R."/>
            <person name="LaButti K."/>
            <person name="Andreopoulos B."/>
            <person name="Lipzen A."/>
            <person name="Chen C."/>
            <person name="Yan M."/>
            <person name="Daum C."/>
            <person name="Ng V."/>
            <person name="Clum A."/>
            <person name="Steindorff A."/>
            <person name="Ohm R.A."/>
            <person name="Martin F."/>
            <person name="Silar P."/>
            <person name="Natvig D.O."/>
            <person name="Lalanne C."/>
            <person name="Gautier V."/>
            <person name="Ament-Velasquez S.L."/>
            <person name="Kruys A."/>
            <person name="Hutchinson M.I."/>
            <person name="Powell A.J."/>
            <person name="Barry K."/>
            <person name="Miller A.N."/>
            <person name="Grigoriev I.V."/>
            <person name="Debuchy R."/>
            <person name="Gladieux P."/>
            <person name="Hiltunen Thoren M."/>
            <person name="Johannesson H."/>
        </authorList>
    </citation>
    <scope>NUCLEOTIDE SEQUENCE</scope>
    <source>
        <strain evidence="1">CBS 508.74</strain>
    </source>
</reference>
<keyword evidence="2" id="KW-1185">Reference proteome</keyword>
<dbReference type="EMBL" id="MU853382">
    <property type="protein sequence ID" value="KAK4107116.1"/>
    <property type="molecule type" value="Genomic_DNA"/>
</dbReference>
<gene>
    <name evidence="1" type="ORF">N656DRAFT_683942</name>
</gene>
<proteinExistence type="predicted"/>
<dbReference type="GeneID" id="89934723"/>
<dbReference type="Proteomes" id="UP001302812">
    <property type="component" value="Unassembled WGS sequence"/>
</dbReference>
<accession>A0AAN6QGS9</accession>
<evidence type="ECO:0000313" key="2">
    <source>
        <dbReference type="Proteomes" id="UP001302812"/>
    </source>
</evidence>
<feature type="non-terminal residue" evidence="1">
    <location>
        <position position="288"/>
    </location>
</feature>
<organism evidence="1 2">
    <name type="scientific">Canariomyces notabilis</name>
    <dbReference type="NCBI Taxonomy" id="2074819"/>
    <lineage>
        <taxon>Eukaryota</taxon>
        <taxon>Fungi</taxon>
        <taxon>Dikarya</taxon>
        <taxon>Ascomycota</taxon>
        <taxon>Pezizomycotina</taxon>
        <taxon>Sordariomycetes</taxon>
        <taxon>Sordariomycetidae</taxon>
        <taxon>Sordariales</taxon>
        <taxon>Chaetomiaceae</taxon>
        <taxon>Canariomyces</taxon>
    </lineage>
</organism>
<sequence>RIFLDAGGFAAWFAHFLTKRAAKGATHFDGQAACNQMLETIDKIPLEARKLLAREVAAAIPSDTIAKFHQVFEKVSKPNQINTVTVPQKRAPATLSTDAITSGASMLAEQSSSRFNLGNPPVLRVSALFPTFLAGAIRRYSPNGGGSAWTAAITMSFPDISSFGNKIGSMMSLEITSNKVERLASMLFGAGIESTDENRYLIQATGLRVIPCPDLVLRGCRRDVISEVFGHDVETAIKASPGYREEAEQGNPLTECVTMTVSHRAKDGAVINLSLDQKEGVRVRMKLY</sequence>
<reference evidence="1" key="2">
    <citation type="submission" date="2023-05" db="EMBL/GenBank/DDBJ databases">
        <authorList>
            <consortium name="Lawrence Berkeley National Laboratory"/>
            <person name="Steindorff A."/>
            <person name="Hensen N."/>
            <person name="Bonometti L."/>
            <person name="Westerberg I."/>
            <person name="Brannstrom I.O."/>
            <person name="Guillou S."/>
            <person name="Cros-Aarteil S."/>
            <person name="Calhoun S."/>
            <person name="Haridas S."/>
            <person name="Kuo A."/>
            <person name="Mondo S."/>
            <person name="Pangilinan J."/>
            <person name="Riley R."/>
            <person name="Labutti K."/>
            <person name="Andreopoulos B."/>
            <person name="Lipzen A."/>
            <person name="Chen C."/>
            <person name="Yanf M."/>
            <person name="Daum C."/>
            <person name="Ng V."/>
            <person name="Clum A."/>
            <person name="Ohm R."/>
            <person name="Martin F."/>
            <person name="Silar P."/>
            <person name="Natvig D."/>
            <person name="Lalanne C."/>
            <person name="Gautier V."/>
            <person name="Ament-Velasquez S.L."/>
            <person name="Kruys A."/>
            <person name="Hutchinson M.I."/>
            <person name="Powell A.J."/>
            <person name="Barry K."/>
            <person name="Miller A.N."/>
            <person name="Grigoriev I.V."/>
            <person name="Debuchy R."/>
            <person name="Gladieux P."/>
            <person name="Thoren M.H."/>
            <person name="Johannesson H."/>
        </authorList>
    </citation>
    <scope>NUCLEOTIDE SEQUENCE</scope>
    <source>
        <strain evidence="1">CBS 508.74</strain>
    </source>
</reference>
<dbReference type="RefSeq" id="XP_064664686.1">
    <property type="nucleotide sequence ID" value="XM_064810598.1"/>
</dbReference>
<comment type="caution">
    <text evidence="1">The sequence shown here is derived from an EMBL/GenBank/DDBJ whole genome shotgun (WGS) entry which is preliminary data.</text>
</comment>
<name>A0AAN6QGS9_9PEZI</name>
<dbReference type="AlphaFoldDB" id="A0AAN6QGS9"/>